<protein>
    <submittedName>
        <fullName evidence="1">Uncharacterized protein</fullName>
    </submittedName>
</protein>
<dbReference type="RefSeq" id="XP_013341654.1">
    <property type="nucleotide sequence ID" value="XM_013486200.1"/>
</dbReference>
<reference evidence="1 2" key="1">
    <citation type="journal article" date="2014" name="BMC Genomics">
        <title>Genome sequencing of four Aureobasidium pullulans varieties: biotechnological potential, stress tolerance, and description of new species.</title>
        <authorList>
            <person name="Gostin Ar C."/>
            <person name="Ohm R.A."/>
            <person name="Kogej T."/>
            <person name="Sonjak S."/>
            <person name="Turk M."/>
            <person name="Zajc J."/>
            <person name="Zalar P."/>
            <person name="Grube M."/>
            <person name="Sun H."/>
            <person name="Han J."/>
            <person name="Sharma A."/>
            <person name="Chiniquy J."/>
            <person name="Ngan C.Y."/>
            <person name="Lipzen A."/>
            <person name="Barry K."/>
            <person name="Grigoriev I.V."/>
            <person name="Gunde-Cimerman N."/>
        </authorList>
    </citation>
    <scope>NUCLEOTIDE SEQUENCE [LARGE SCALE GENOMIC DNA]</scope>
    <source>
        <strain evidence="1 2">EXF-2481</strain>
    </source>
</reference>
<accession>A0A074YAK2</accession>
<evidence type="ECO:0000313" key="1">
    <source>
        <dbReference type="EMBL" id="KEQ92999.1"/>
    </source>
</evidence>
<name>A0A074YAK2_AURSE</name>
<dbReference type="AlphaFoldDB" id="A0A074YAK2"/>
<dbReference type="Proteomes" id="UP000030641">
    <property type="component" value="Unassembled WGS sequence"/>
</dbReference>
<gene>
    <name evidence="1" type="ORF">AUEXF2481DRAFT_90646</name>
</gene>
<sequence length="159" mass="17850">MLDYLCDSWEGSDIPVAEVNRKKTAALKLLPEWLVVEKIIVIHLAFLLAVEIELFGHLGNEVVKVVDAVLPLADQLYALAESCEGQAEVITAAQDFTRMSAEDMDAMVKREAYECFDDHEIGKRLWPAIMLRLCTKMCNHGVKVEEEKNIWIGQGGCTK</sequence>
<evidence type="ECO:0000313" key="2">
    <source>
        <dbReference type="Proteomes" id="UP000030641"/>
    </source>
</evidence>
<keyword evidence="2" id="KW-1185">Reference proteome</keyword>
<proteinExistence type="predicted"/>
<organism evidence="1 2">
    <name type="scientific">Aureobasidium subglaciale (strain EXF-2481)</name>
    <name type="common">Aureobasidium pullulans var. subglaciale</name>
    <dbReference type="NCBI Taxonomy" id="1043005"/>
    <lineage>
        <taxon>Eukaryota</taxon>
        <taxon>Fungi</taxon>
        <taxon>Dikarya</taxon>
        <taxon>Ascomycota</taxon>
        <taxon>Pezizomycotina</taxon>
        <taxon>Dothideomycetes</taxon>
        <taxon>Dothideomycetidae</taxon>
        <taxon>Dothideales</taxon>
        <taxon>Saccotheciaceae</taxon>
        <taxon>Aureobasidium</taxon>
    </lineage>
</organism>
<dbReference type="OrthoDB" id="3912335at2759"/>
<dbReference type="HOGENOM" id="CLU_140449_0_0_1"/>
<dbReference type="InParanoid" id="A0A074YAK2"/>
<dbReference type="STRING" id="1043005.A0A074YAK2"/>
<dbReference type="GeneID" id="25372169"/>
<dbReference type="EMBL" id="KL584767">
    <property type="protein sequence ID" value="KEQ92999.1"/>
    <property type="molecule type" value="Genomic_DNA"/>
</dbReference>